<dbReference type="EMBL" id="MAXA01000036">
    <property type="protein sequence ID" value="OHV43066.1"/>
    <property type="molecule type" value="Genomic_DNA"/>
</dbReference>
<dbReference type="SUPFAM" id="SSF53335">
    <property type="entry name" value="S-adenosyl-L-methionine-dependent methyltransferases"/>
    <property type="match status" value="1"/>
</dbReference>
<dbReference type="OrthoDB" id="420449at2"/>
<evidence type="ECO:0000313" key="2">
    <source>
        <dbReference type="Proteomes" id="UP000179769"/>
    </source>
</evidence>
<dbReference type="InterPro" id="IPR029063">
    <property type="entry name" value="SAM-dependent_MTases_sf"/>
</dbReference>
<accession>A0A1S1RAQ9</accession>
<gene>
    <name evidence="1" type="ORF">BBK14_10535</name>
</gene>
<reference evidence="2" key="1">
    <citation type="submission" date="2016-07" db="EMBL/GenBank/DDBJ databases">
        <title>Frankia sp. NRRL B-16219 Genome sequencing.</title>
        <authorList>
            <person name="Ghodhbane-Gtari F."/>
            <person name="Swanson E."/>
            <person name="Gueddou A."/>
            <person name="Louati M."/>
            <person name="Nouioui I."/>
            <person name="Hezbri K."/>
            <person name="Abebe-Akele F."/>
            <person name="Simpson S."/>
            <person name="Morris K."/>
            <person name="Thomas K."/>
            <person name="Gtari M."/>
            <person name="Tisa L.S."/>
        </authorList>
    </citation>
    <scope>NUCLEOTIDE SEQUENCE [LARGE SCALE GENOMIC DNA]</scope>
    <source>
        <strain evidence="2">NRRL B-16219</strain>
    </source>
</reference>
<evidence type="ECO:0008006" key="3">
    <source>
        <dbReference type="Google" id="ProtNLM"/>
    </source>
</evidence>
<dbReference type="Proteomes" id="UP000179769">
    <property type="component" value="Unassembled WGS sequence"/>
</dbReference>
<keyword evidence="2" id="KW-1185">Reference proteome</keyword>
<dbReference type="Gene3D" id="3.40.50.150">
    <property type="entry name" value="Vaccinia Virus protein VP39"/>
    <property type="match status" value="1"/>
</dbReference>
<dbReference type="RefSeq" id="WP_071060028.1">
    <property type="nucleotide sequence ID" value="NZ_MAXA01000036.1"/>
</dbReference>
<dbReference type="AlphaFoldDB" id="A0A1S1RAQ9"/>
<name>A0A1S1RAQ9_9ACTN</name>
<comment type="caution">
    <text evidence="1">The sequence shown here is derived from an EMBL/GenBank/DDBJ whole genome shotgun (WGS) entry which is preliminary data.</text>
</comment>
<organism evidence="1 2">
    <name type="scientific">Parafrankia soli</name>
    <dbReference type="NCBI Taxonomy" id="2599596"/>
    <lineage>
        <taxon>Bacteria</taxon>
        <taxon>Bacillati</taxon>
        <taxon>Actinomycetota</taxon>
        <taxon>Actinomycetes</taxon>
        <taxon>Frankiales</taxon>
        <taxon>Frankiaceae</taxon>
        <taxon>Parafrankia</taxon>
    </lineage>
</organism>
<protein>
    <recommendedName>
        <fullName evidence="3">Methyltransferase</fullName>
    </recommendedName>
</protein>
<sequence>MSFYDKVESTFYGWCVERLLTTAEHGGCLAGGILEIGSGTAVPVVRALLRSGSDTRVHGFERDPGAAATARRAIGLTPLRNYVVDEGDFFTAVPTAAQRCVIGNPPYLPAEPGTSCAPDLWGGPRGAEVTQDVLDCGLDLAMLIVSSIADPLGVLRFARDRGYSVTDWMVTPIRFGRFCRDAGVRARIGDLAGREQAFFAPHSYLIAGVTFVRDAGARDQSAVLGDVLRAAGRASEVADPQPRAGGAVVGAPAGTERVVAGAQAGAAKRAGTAARAGTAQPVGR</sequence>
<proteinExistence type="predicted"/>
<evidence type="ECO:0000313" key="1">
    <source>
        <dbReference type="EMBL" id="OHV43066.1"/>
    </source>
</evidence>